<dbReference type="PANTHER" id="PTHR24242">
    <property type="entry name" value="G-PROTEIN COUPLED RECEPTOR"/>
    <property type="match status" value="1"/>
</dbReference>
<keyword evidence="13" id="KW-1185">Reference proteome</keyword>
<dbReference type="AlphaFoldDB" id="A0A8T2JDC8"/>
<organism evidence="12 13">
    <name type="scientific">Hymenochirus boettgeri</name>
    <name type="common">Congo dwarf clawed frog</name>
    <dbReference type="NCBI Taxonomy" id="247094"/>
    <lineage>
        <taxon>Eukaryota</taxon>
        <taxon>Metazoa</taxon>
        <taxon>Chordata</taxon>
        <taxon>Craniata</taxon>
        <taxon>Vertebrata</taxon>
        <taxon>Euteleostomi</taxon>
        <taxon>Amphibia</taxon>
        <taxon>Batrachia</taxon>
        <taxon>Anura</taxon>
        <taxon>Pipoidea</taxon>
        <taxon>Pipidae</taxon>
        <taxon>Pipinae</taxon>
        <taxon>Hymenochirus</taxon>
    </lineage>
</organism>
<keyword evidence="8 10" id="KW-0472">Membrane</keyword>
<evidence type="ECO:0000313" key="13">
    <source>
        <dbReference type="Proteomes" id="UP000812440"/>
    </source>
</evidence>
<dbReference type="Pfam" id="PF00001">
    <property type="entry name" value="7tm_1"/>
    <property type="match status" value="1"/>
</dbReference>
<keyword evidence="2" id="KW-1003">Cell membrane</keyword>
<evidence type="ECO:0000256" key="10">
    <source>
        <dbReference type="SAM" id="Phobius"/>
    </source>
</evidence>
<keyword evidence="3" id="KW-0716">Sensory transduction</keyword>
<reference evidence="12" key="1">
    <citation type="thesis" date="2020" institute="ProQuest LLC" country="789 East Eisenhower Parkway, Ann Arbor, MI, USA">
        <title>Comparative Genomics and Chromosome Evolution.</title>
        <authorList>
            <person name="Mudd A.B."/>
        </authorList>
    </citation>
    <scope>NUCLEOTIDE SEQUENCE</scope>
    <source>
        <strain evidence="12">Female2</strain>
        <tissue evidence="12">Blood</tissue>
    </source>
</reference>
<evidence type="ECO:0000256" key="8">
    <source>
        <dbReference type="ARBA" id="ARBA00023136"/>
    </source>
</evidence>
<feature type="transmembrane region" description="Helical" evidence="10">
    <location>
        <begin position="67"/>
        <end position="86"/>
    </location>
</feature>
<gene>
    <name evidence="12" type="ORF">GDO86_007048</name>
</gene>
<accession>A0A8T2JDC8</accession>
<dbReference type="Gene3D" id="1.20.1070.10">
    <property type="entry name" value="Rhodopsin 7-helix transmembrane proteins"/>
    <property type="match status" value="1"/>
</dbReference>
<evidence type="ECO:0000256" key="9">
    <source>
        <dbReference type="ARBA" id="ARBA00023170"/>
    </source>
</evidence>
<dbReference type="InterPro" id="IPR000276">
    <property type="entry name" value="GPCR_Rhodpsn"/>
</dbReference>
<dbReference type="PANTHER" id="PTHR24242:SF253">
    <property type="entry name" value="OLFACTORY RECEPTOR-RELATED"/>
    <property type="match status" value="1"/>
</dbReference>
<keyword evidence="5" id="KW-0552">Olfaction</keyword>
<evidence type="ECO:0000256" key="1">
    <source>
        <dbReference type="ARBA" id="ARBA00004651"/>
    </source>
</evidence>
<protein>
    <recommendedName>
        <fullName evidence="11">G-protein coupled receptors family 1 profile domain-containing protein</fullName>
    </recommendedName>
</protein>
<dbReference type="InterPro" id="IPR050939">
    <property type="entry name" value="Olfactory_GPCR1"/>
</dbReference>
<evidence type="ECO:0000259" key="11">
    <source>
        <dbReference type="PROSITE" id="PS50262"/>
    </source>
</evidence>
<evidence type="ECO:0000256" key="5">
    <source>
        <dbReference type="ARBA" id="ARBA00022725"/>
    </source>
</evidence>
<evidence type="ECO:0000256" key="3">
    <source>
        <dbReference type="ARBA" id="ARBA00022606"/>
    </source>
</evidence>
<keyword evidence="4 10" id="KW-0812">Transmembrane</keyword>
<comment type="caution">
    <text evidence="12">The sequence shown here is derived from an EMBL/GenBank/DDBJ whole genome shotgun (WGS) entry which is preliminary data.</text>
</comment>
<keyword evidence="7" id="KW-0807">Transducer</keyword>
<evidence type="ECO:0000256" key="4">
    <source>
        <dbReference type="ARBA" id="ARBA00022692"/>
    </source>
</evidence>
<dbReference type="GO" id="GO:0004930">
    <property type="term" value="F:G protein-coupled receptor activity"/>
    <property type="evidence" value="ECO:0007669"/>
    <property type="project" value="UniProtKB-KW"/>
</dbReference>
<dbReference type="Proteomes" id="UP000812440">
    <property type="component" value="Chromosome 3"/>
</dbReference>
<dbReference type="InterPro" id="IPR017452">
    <property type="entry name" value="GPCR_Rhodpsn_7TM"/>
</dbReference>
<comment type="subcellular location">
    <subcellularLocation>
        <location evidence="1">Cell membrane</location>
        <topology evidence="1">Multi-pass membrane protein</topology>
    </subcellularLocation>
</comment>
<keyword evidence="6 10" id="KW-1133">Transmembrane helix</keyword>
<evidence type="ECO:0000313" key="12">
    <source>
        <dbReference type="EMBL" id="KAG8441528.1"/>
    </source>
</evidence>
<proteinExistence type="predicted"/>
<feature type="transmembrane region" description="Helical" evidence="10">
    <location>
        <begin position="106"/>
        <end position="127"/>
    </location>
</feature>
<dbReference type="OrthoDB" id="9631331at2759"/>
<evidence type="ECO:0000256" key="2">
    <source>
        <dbReference type="ARBA" id="ARBA00022475"/>
    </source>
</evidence>
<feature type="domain" description="G-protein coupled receptors family 1 profile" evidence="11">
    <location>
        <begin position="8"/>
        <end position="128"/>
    </location>
</feature>
<evidence type="ECO:0000256" key="6">
    <source>
        <dbReference type="ARBA" id="ARBA00022989"/>
    </source>
</evidence>
<dbReference type="GO" id="GO:0007608">
    <property type="term" value="P:sensory perception of smell"/>
    <property type="evidence" value="ECO:0007669"/>
    <property type="project" value="UniProtKB-KW"/>
</dbReference>
<dbReference type="EMBL" id="JAACNH010000006">
    <property type="protein sequence ID" value="KAG8441528.1"/>
    <property type="molecule type" value="Genomic_DNA"/>
</dbReference>
<name>A0A8T2JDC8_9PIPI</name>
<dbReference type="SUPFAM" id="SSF81321">
    <property type="entry name" value="Family A G protein-coupled receptor-like"/>
    <property type="match status" value="1"/>
</dbReference>
<keyword evidence="7" id="KW-0297">G-protein coupled receptor</keyword>
<sequence length="128" mass="14692">MYILTVWENVLIIVFGVNQSESPDPQYFFLQQLSISDLLETANMFPSCSNNKHKVVTMSLVGCFTQLYFFGCFVAFQLILLTIMSYDRYLAICNPLRYSCIMNHSVCVKFVFMSWLVAIGMVLISVIN</sequence>
<keyword evidence="9" id="KW-0675">Receptor</keyword>
<dbReference type="GO" id="GO:0005886">
    <property type="term" value="C:plasma membrane"/>
    <property type="evidence" value="ECO:0007669"/>
    <property type="project" value="UniProtKB-SubCell"/>
</dbReference>
<dbReference type="PROSITE" id="PS50262">
    <property type="entry name" value="G_PROTEIN_RECEP_F1_2"/>
    <property type="match status" value="1"/>
</dbReference>
<evidence type="ECO:0000256" key="7">
    <source>
        <dbReference type="ARBA" id="ARBA00023040"/>
    </source>
</evidence>